<dbReference type="InterPro" id="IPR033138">
    <property type="entry name" value="Cu_oxidase_CS"/>
</dbReference>
<keyword evidence="1" id="KW-0479">Metal-binding</keyword>
<dbReference type="EMBL" id="MGGM01000024">
    <property type="protein sequence ID" value="OGM28725.1"/>
    <property type="molecule type" value="Genomic_DNA"/>
</dbReference>
<feature type="domain" description="EfeO-type cupredoxin-like" evidence="5">
    <location>
        <begin position="84"/>
        <end position="172"/>
    </location>
</feature>
<dbReference type="PROSITE" id="PS00196">
    <property type="entry name" value="COPPER_BLUE"/>
    <property type="match status" value="1"/>
</dbReference>
<feature type="region of interest" description="Disordered" evidence="3">
    <location>
        <begin position="44"/>
        <end position="74"/>
    </location>
</feature>
<keyword evidence="4" id="KW-0812">Transmembrane</keyword>
<dbReference type="PANTHER" id="PTHR38439:SF3">
    <property type="entry name" value="COPPER-RESISTANT CUPROPROTEIN COPI"/>
    <property type="match status" value="1"/>
</dbReference>
<gene>
    <name evidence="6" type="ORF">A2801_03450</name>
</gene>
<keyword evidence="4" id="KW-1133">Transmembrane helix</keyword>
<dbReference type="SUPFAM" id="SSF49503">
    <property type="entry name" value="Cupredoxins"/>
    <property type="match status" value="1"/>
</dbReference>
<dbReference type="Proteomes" id="UP000177263">
    <property type="component" value="Unassembled WGS sequence"/>
</dbReference>
<evidence type="ECO:0000256" key="1">
    <source>
        <dbReference type="ARBA" id="ARBA00022723"/>
    </source>
</evidence>
<dbReference type="InterPro" id="IPR028871">
    <property type="entry name" value="BlueCu_1_BS"/>
</dbReference>
<evidence type="ECO:0000256" key="3">
    <source>
        <dbReference type="SAM" id="MobiDB-lite"/>
    </source>
</evidence>
<dbReference type="Pfam" id="PF13473">
    <property type="entry name" value="Cupredoxin_1"/>
    <property type="match status" value="1"/>
</dbReference>
<dbReference type="InterPro" id="IPR050845">
    <property type="entry name" value="Cu-binding_ET"/>
</dbReference>
<protein>
    <recommendedName>
        <fullName evidence="5">EfeO-type cupredoxin-like domain-containing protein</fullName>
    </recommendedName>
</protein>
<keyword evidence="2" id="KW-0186">Copper</keyword>
<dbReference type="PROSITE" id="PS00079">
    <property type="entry name" value="MULTICOPPER_OXIDASE1"/>
    <property type="match status" value="1"/>
</dbReference>
<evidence type="ECO:0000259" key="5">
    <source>
        <dbReference type="Pfam" id="PF13473"/>
    </source>
</evidence>
<proteinExistence type="predicted"/>
<organism evidence="6 7">
    <name type="scientific">Candidatus Woesebacteria bacterium RIFCSPHIGHO2_01_FULL_41_10</name>
    <dbReference type="NCBI Taxonomy" id="1802500"/>
    <lineage>
        <taxon>Bacteria</taxon>
        <taxon>Candidatus Woeseibacteriota</taxon>
    </lineage>
</organism>
<dbReference type="STRING" id="1802500.A2801_03450"/>
<dbReference type="InterPro" id="IPR028096">
    <property type="entry name" value="EfeO_Cupredoxin"/>
</dbReference>
<name>A0A1F7YQD4_9BACT</name>
<accession>A0A1F7YQD4</accession>
<evidence type="ECO:0000256" key="4">
    <source>
        <dbReference type="SAM" id="Phobius"/>
    </source>
</evidence>
<keyword evidence="4" id="KW-0472">Membrane</keyword>
<dbReference type="CDD" id="cd00920">
    <property type="entry name" value="Cupredoxin"/>
    <property type="match status" value="1"/>
</dbReference>
<comment type="caution">
    <text evidence="6">The sequence shown here is derived from an EMBL/GenBank/DDBJ whole genome shotgun (WGS) entry which is preliminary data.</text>
</comment>
<dbReference type="Gene3D" id="2.60.40.420">
    <property type="entry name" value="Cupredoxins - blue copper proteins"/>
    <property type="match status" value="1"/>
</dbReference>
<evidence type="ECO:0000313" key="7">
    <source>
        <dbReference type="Proteomes" id="UP000177263"/>
    </source>
</evidence>
<dbReference type="AlphaFoldDB" id="A0A1F7YQD4"/>
<sequence>MENENTMQQPASTNKGMNPLIIGGVVVVLLVIGAVAVFGMMGGNTPESSSDRDVESQNTQEAMTAETTEESDVVNEDEDAILTEDAIKVEGGSFYFKPNEIRVKVGEPVVITFNAVDMMHDFVIDELNVRTDVIKAGGSDTVMFTPSEVGEYEFYCSVGQHRANGMVGTLIVEE</sequence>
<reference evidence="6 7" key="1">
    <citation type="journal article" date="2016" name="Nat. Commun.">
        <title>Thousands of microbial genomes shed light on interconnected biogeochemical processes in an aquifer system.</title>
        <authorList>
            <person name="Anantharaman K."/>
            <person name="Brown C.T."/>
            <person name="Hug L.A."/>
            <person name="Sharon I."/>
            <person name="Castelle C.J."/>
            <person name="Probst A.J."/>
            <person name="Thomas B.C."/>
            <person name="Singh A."/>
            <person name="Wilkins M.J."/>
            <person name="Karaoz U."/>
            <person name="Brodie E.L."/>
            <person name="Williams K.H."/>
            <person name="Hubbard S.S."/>
            <person name="Banfield J.F."/>
        </authorList>
    </citation>
    <scope>NUCLEOTIDE SEQUENCE [LARGE SCALE GENOMIC DNA]</scope>
</reference>
<dbReference type="GO" id="GO:0046872">
    <property type="term" value="F:metal ion binding"/>
    <property type="evidence" value="ECO:0007669"/>
    <property type="project" value="UniProtKB-KW"/>
</dbReference>
<dbReference type="InterPro" id="IPR008972">
    <property type="entry name" value="Cupredoxin"/>
</dbReference>
<feature type="transmembrane region" description="Helical" evidence="4">
    <location>
        <begin position="20"/>
        <end position="42"/>
    </location>
</feature>
<evidence type="ECO:0000313" key="6">
    <source>
        <dbReference type="EMBL" id="OGM28725.1"/>
    </source>
</evidence>
<dbReference type="PANTHER" id="PTHR38439">
    <property type="entry name" value="AURACYANIN-B"/>
    <property type="match status" value="1"/>
</dbReference>
<evidence type="ECO:0000256" key="2">
    <source>
        <dbReference type="ARBA" id="ARBA00023008"/>
    </source>
</evidence>